<gene>
    <name evidence="2" type="ORF">A7T00_26820</name>
</gene>
<feature type="transmembrane region" description="Helical" evidence="1">
    <location>
        <begin position="333"/>
        <end position="352"/>
    </location>
</feature>
<feature type="transmembrane region" description="Helical" evidence="1">
    <location>
        <begin position="169"/>
        <end position="193"/>
    </location>
</feature>
<feature type="transmembrane region" description="Helical" evidence="1">
    <location>
        <begin position="283"/>
        <end position="303"/>
    </location>
</feature>
<feature type="transmembrane region" description="Helical" evidence="1">
    <location>
        <begin position="249"/>
        <end position="271"/>
    </location>
</feature>
<proteinExistence type="predicted"/>
<sequence length="365" mass="42030">MNILFFLLLSVGLLFSLAYTNKNKNKNKNKNINDSIMFMLVVLMILMSGLRVNDSDYLEYNKMYNEVPSLYNFTLSAIKDIHGEIGYLFLSSFFKTFDLPFQFFLFFIASLSLMLTYFSFKKASIIPILSLVFYLSHAFIVRDMIQIRAGLAVSMSLYTIVTYKKNRNVIAGILLASLIHSGAIIIAICYPFIRKRYLSLRKIFSLFLVALIFSYLHGLDFILNTLIHYNLLPDAVANYIGWEEYDYRINIFTNPVFIKGVMIVFLMKKYIKININNEKDKVVILYNLYVLGVLAMVGLSEMAILSGRLSSFLTLGESILIVYGLFYKRNISVGFVFFLLLTFIQMGYDLLISNVHPKLSLFIFG</sequence>
<evidence type="ECO:0000256" key="1">
    <source>
        <dbReference type="SAM" id="Phobius"/>
    </source>
</evidence>
<reference evidence="2" key="1">
    <citation type="submission" date="2016-09" db="EMBL/GenBank/DDBJ databases">
        <title>Whole genome sequencing of Salmonella enterica.</title>
        <authorList>
            <person name="Bell R."/>
        </authorList>
    </citation>
    <scope>NUCLEOTIDE SEQUENCE [LARGE SCALE GENOMIC DNA]</scope>
    <source>
        <strain evidence="2">CFSAN044978</strain>
    </source>
</reference>
<comment type="caution">
    <text evidence="2">The sequence shown here is derived from an EMBL/GenBank/DDBJ whole genome shotgun (WGS) entry which is preliminary data.</text>
</comment>
<feature type="transmembrane region" description="Helical" evidence="1">
    <location>
        <begin position="99"/>
        <end position="118"/>
    </location>
</feature>
<dbReference type="InterPro" id="IPR049458">
    <property type="entry name" value="EpsG-like"/>
</dbReference>
<evidence type="ECO:0008006" key="3">
    <source>
        <dbReference type="Google" id="ProtNLM"/>
    </source>
</evidence>
<dbReference type="RefSeq" id="WP_070794242.1">
    <property type="nucleotide sequence ID" value="NZ_QWDP01000012.1"/>
</dbReference>
<keyword evidence="1" id="KW-1133">Transmembrane helix</keyword>
<feature type="transmembrane region" description="Helical" evidence="1">
    <location>
        <begin position="205"/>
        <end position="229"/>
    </location>
</feature>
<dbReference type="Pfam" id="PF14897">
    <property type="entry name" value="EpsG"/>
    <property type="match status" value="1"/>
</dbReference>
<keyword evidence="1" id="KW-0472">Membrane</keyword>
<accession>A0A1S0Z801</accession>
<dbReference type="AlphaFoldDB" id="A0A1S0Z801"/>
<name>A0A1S0Z801_SALET</name>
<keyword evidence="1" id="KW-0812">Transmembrane</keyword>
<organism evidence="2">
    <name type="scientific">Salmonella enterica subsp. enterica serovar Saintpaul</name>
    <dbReference type="NCBI Taxonomy" id="90105"/>
    <lineage>
        <taxon>Bacteria</taxon>
        <taxon>Pseudomonadati</taxon>
        <taxon>Pseudomonadota</taxon>
        <taxon>Gammaproteobacteria</taxon>
        <taxon>Enterobacterales</taxon>
        <taxon>Enterobacteriaceae</taxon>
        <taxon>Salmonella</taxon>
    </lineage>
</organism>
<feature type="transmembrane region" description="Helical" evidence="1">
    <location>
        <begin position="309"/>
        <end position="326"/>
    </location>
</feature>
<dbReference type="EMBL" id="MLZC01000019">
    <property type="protein sequence ID" value="OHG61259.1"/>
    <property type="molecule type" value="Genomic_DNA"/>
</dbReference>
<feature type="transmembrane region" description="Helical" evidence="1">
    <location>
        <begin position="36"/>
        <end position="53"/>
    </location>
</feature>
<feature type="transmembrane region" description="Helical" evidence="1">
    <location>
        <begin position="124"/>
        <end position="140"/>
    </location>
</feature>
<evidence type="ECO:0000313" key="2">
    <source>
        <dbReference type="EMBL" id="OHG61259.1"/>
    </source>
</evidence>
<protein>
    <recommendedName>
        <fullName evidence="3">EpsG family protein</fullName>
    </recommendedName>
</protein>